<dbReference type="RefSeq" id="XP_641167.1">
    <property type="nucleotide sequence ID" value="XM_636075.1"/>
</dbReference>
<dbReference type="SUPFAM" id="SSF52833">
    <property type="entry name" value="Thioredoxin-like"/>
    <property type="match status" value="1"/>
</dbReference>
<dbReference type="GO" id="GO:0036503">
    <property type="term" value="P:ERAD pathway"/>
    <property type="evidence" value="ECO:0000318"/>
    <property type="project" value="GO_Central"/>
</dbReference>
<dbReference type="EMBL" id="AAFI02000036">
    <property type="protein sequence ID" value="EAL67190.1"/>
    <property type="molecule type" value="Genomic_DNA"/>
</dbReference>
<dbReference type="VEuPathDB" id="AmoebaDB:DDB_G0280423"/>
<reference evidence="5 6" key="1">
    <citation type="journal article" date="2005" name="Nature">
        <title>The genome of the social amoeba Dictyostelium discoideum.</title>
        <authorList>
            <consortium name="The Dictyostelium discoideum Sequencing Consortium"/>
            <person name="Eichinger L."/>
            <person name="Pachebat J.A."/>
            <person name="Glockner G."/>
            <person name="Rajandream M.A."/>
            <person name="Sucgang R."/>
            <person name="Berriman M."/>
            <person name="Song J."/>
            <person name="Olsen R."/>
            <person name="Szafranski K."/>
            <person name="Xu Q."/>
            <person name="Tunggal B."/>
            <person name="Kummerfeld S."/>
            <person name="Madera M."/>
            <person name="Konfortov B.A."/>
            <person name="Rivero F."/>
            <person name="Bankier A.T."/>
            <person name="Lehmann R."/>
            <person name="Hamlin N."/>
            <person name="Davies R."/>
            <person name="Gaudet P."/>
            <person name="Fey P."/>
            <person name="Pilcher K."/>
            <person name="Chen G."/>
            <person name="Saunders D."/>
            <person name="Sodergren E."/>
            <person name="Davis P."/>
            <person name="Kerhornou A."/>
            <person name="Nie X."/>
            <person name="Hall N."/>
            <person name="Anjard C."/>
            <person name="Hemphill L."/>
            <person name="Bason N."/>
            <person name="Farbrother P."/>
            <person name="Desany B."/>
            <person name="Just E."/>
            <person name="Morio T."/>
            <person name="Rost R."/>
            <person name="Churcher C."/>
            <person name="Cooper J."/>
            <person name="Haydock S."/>
            <person name="van Driessche N."/>
            <person name="Cronin A."/>
            <person name="Goodhead I."/>
            <person name="Muzny D."/>
            <person name="Mourier T."/>
            <person name="Pain A."/>
            <person name="Lu M."/>
            <person name="Harper D."/>
            <person name="Lindsay R."/>
            <person name="Hauser H."/>
            <person name="James K."/>
            <person name="Quiles M."/>
            <person name="Madan Babu M."/>
            <person name="Saito T."/>
            <person name="Buchrieser C."/>
            <person name="Wardroper A."/>
            <person name="Felder M."/>
            <person name="Thangavelu M."/>
            <person name="Johnson D."/>
            <person name="Knights A."/>
            <person name="Loulseged H."/>
            <person name="Mungall K."/>
            <person name="Oliver K."/>
            <person name="Price C."/>
            <person name="Quail M.A."/>
            <person name="Urushihara H."/>
            <person name="Hernandez J."/>
            <person name="Rabbinowitsch E."/>
            <person name="Steffen D."/>
            <person name="Sanders M."/>
            <person name="Ma J."/>
            <person name="Kohara Y."/>
            <person name="Sharp S."/>
            <person name="Simmonds M."/>
            <person name="Spiegler S."/>
            <person name="Tivey A."/>
            <person name="Sugano S."/>
            <person name="White B."/>
            <person name="Walker D."/>
            <person name="Woodward J."/>
            <person name="Winckler T."/>
            <person name="Tanaka Y."/>
            <person name="Shaulsky G."/>
            <person name="Schleicher M."/>
            <person name="Weinstock G."/>
            <person name="Rosenthal A."/>
            <person name="Cox E.C."/>
            <person name="Chisholm R.L."/>
            <person name="Gibbs R."/>
            <person name="Loomis W.F."/>
            <person name="Platzer M."/>
            <person name="Kay R.R."/>
            <person name="Williams J."/>
            <person name="Dear P.H."/>
            <person name="Noegel A.A."/>
            <person name="Barrell B."/>
            <person name="Kuspa A."/>
        </authorList>
    </citation>
    <scope>NUCLEOTIDE SEQUENCE [LARGE SCALE GENOMIC DNA]</scope>
    <source>
        <strain evidence="5 6">AX4</strain>
    </source>
</reference>
<dbReference type="KEGG" id="ddi:DDB_G0280423"/>
<dbReference type="PANTHER" id="PTHR23322">
    <property type="entry name" value="FAS-ASSOCIATED PROTEIN"/>
    <property type="match status" value="1"/>
</dbReference>
<name>Q54VE2_DICDI</name>
<dbReference type="PaxDb" id="44689-DDB0304553"/>
<dbReference type="InterPro" id="IPR050730">
    <property type="entry name" value="UBX_domain-protein"/>
</dbReference>
<feature type="coiled-coil region" evidence="2">
    <location>
        <begin position="221"/>
        <end position="268"/>
    </location>
</feature>
<comment type="caution">
    <text evidence="5">The sequence shown here is derived from an EMBL/GenBank/DDBJ whole genome shotgun (WGS) entry which is preliminary data.</text>
</comment>
<dbReference type="dictyBase" id="DDB_G0280423"/>
<dbReference type="GO" id="GO:0005783">
    <property type="term" value="C:endoplasmic reticulum"/>
    <property type="evidence" value="ECO:0000318"/>
    <property type="project" value="GO_Central"/>
</dbReference>
<feature type="domain" description="UBX" evidence="4">
    <location>
        <begin position="283"/>
        <end position="359"/>
    </location>
</feature>
<dbReference type="InterPro" id="IPR006577">
    <property type="entry name" value="UAS"/>
</dbReference>
<evidence type="ECO:0000256" key="3">
    <source>
        <dbReference type="SAM" id="MobiDB-lite"/>
    </source>
</evidence>
<sequence>MNSPSSSSSSTSTTTTTTTTPNSNLSIWSLSYYINLWNKQFTEPDSSEETRKTVLRLTERFGETHPAFRMASYNEAVSFAKSKFKFLIVYIHSSQHPSSNSFCKEVLFTKEIKEFIEANYIFWVCDVSTSIGLRMCNLLEVTTFPALSLICCNNVPGLTTSSQPVRLELFQGNQLSTKQSAMTIIRTSASHYEPSLIAAKADHDLREQDRFIRQEQDEAFYQSLKEDQEKERIRLEKEELERLEKEREEKEEQDRIDFQRELEERKQRKQKLFINEPKQKQQNGVDVTKLVIRLHDGSKLQRNFLITDTIEFVMDFIDTHIQEPIENYVLSTHYPKKQLSNLKSTLKDEGLYPDSVLFLSEL</sequence>
<dbReference type="SMART" id="SM00166">
    <property type="entry name" value="UBX"/>
    <property type="match status" value="1"/>
</dbReference>
<dbReference type="Gene3D" id="3.10.20.90">
    <property type="entry name" value="Phosphatidylinositol 3-kinase Catalytic Subunit, Chain A, domain 1"/>
    <property type="match status" value="1"/>
</dbReference>
<dbReference type="PhylomeDB" id="Q54VE2"/>
<evidence type="ECO:0000313" key="6">
    <source>
        <dbReference type="Proteomes" id="UP000002195"/>
    </source>
</evidence>
<evidence type="ECO:0000256" key="2">
    <source>
        <dbReference type="SAM" id="Coils"/>
    </source>
</evidence>
<dbReference type="Proteomes" id="UP000002195">
    <property type="component" value="Unassembled WGS sequence"/>
</dbReference>
<dbReference type="InterPro" id="IPR029071">
    <property type="entry name" value="Ubiquitin-like_domsf"/>
</dbReference>
<dbReference type="STRING" id="44689.Q54VE2"/>
<dbReference type="CDD" id="cd01767">
    <property type="entry name" value="UBX"/>
    <property type="match status" value="1"/>
</dbReference>
<organism evidence="5 6">
    <name type="scientific">Dictyostelium discoideum</name>
    <name type="common">Social amoeba</name>
    <dbReference type="NCBI Taxonomy" id="44689"/>
    <lineage>
        <taxon>Eukaryota</taxon>
        <taxon>Amoebozoa</taxon>
        <taxon>Evosea</taxon>
        <taxon>Eumycetozoa</taxon>
        <taxon>Dictyostelia</taxon>
        <taxon>Dictyosteliales</taxon>
        <taxon>Dictyosteliaceae</taxon>
        <taxon>Dictyostelium</taxon>
    </lineage>
</organism>
<dbReference type="SMART" id="SM00594">
    <property type="entry name" value="UAS"/>
    <property type="match status" value="1"/>
</dbReference>
<dbReference type="AlphaFoldDB" id="Q54VE2"/>
<evidence type="ECO:0000256" key="1">
    <source>
        <dbReference type="ARBA" id="ARBA00023054"/>
    </source>
</evidence>
<evidence type="ECO:0000259" key="4">
    <source>
        <dbReference type="PROSITE" id="PS50033"/>
    </source>
</evidence>
<dbReference type="FunCoup" id="Q54VE2">
    <property type="interactions" value="575"/>
</dbReference>
<dbReference type="SMR" id="Q54VE2"/>
<dbReference type="GO" id="GO:0043130">
    <property type="term" value="F:ubiquitin binding"/>
    <property type="evidence" value="ECO:0000318"/>
    <property type="project" value="GO_Central"/>
</dbReference>
<dbReference type="eggNOG" id="KOG1363">
    <property type="taxonomic scope" value="Eukaryota"/>
</dbReference>
<dbReference type="OMA" id="ILIRHQW"/>
<keyword evidence="1 2" id="KW-0175">Coiled coil</keyword>
<dbReference type="Pfam" id="PF00789">
    <property type="entry name" value="UBX"/>
    <property type="match status" value="1"/>
</dbReference>
<proteinExistence type="predicted"/>
<gene>
    <name evidence="5" type="ORF">DDB_G0280423</name>
</gene>
<dbReference type="InParanoid" id="Q54VE2"/>
<dbReference type="Gene3D" id="3.40.30.10">
    <property type="entry name" value="Glutaredoxin"/>
    <property type="match status" value="1"/>
</dbReference>
<dbReference type="Pfam" id="PF21021">
    <property type="entry name" value="FAF1"/>
    <property type="match status" value="1"/>
</dbReference>
<dbReference type="InterPro" id="IPR049483">
    <property type="entry name" value="FAF1_2-like_UAS"/>
</dbReference>
<dbReference type="SUPFAM" id="SSF54236">
    <property type="entry name" value="Ubiquitin-like"/>
    <property type="match status" value="1"/>
</dbReference>
<dbReference type="PROSITE" id="PS50033">
    <property type="entry name" value="UBX"/>
    <property type="match status" value="1"/>
</dbReference>
<dbReference type="PANTHER" id="PTHR23322:SF1">
    <property type="entry name" value="FAS-ASSOCIATED FACTOR 2"/>
    <property type="match status" value="1"/>
</dbReference>
<keyword evidence="6" id="KW-1185">Reference proteome</keyword>
<dbReference type="CDD" id="cd02958">
    <property type="entry name" value="UAS"/>
    <property type="match status" value="1"/>
</dbReference>
<dbReference type="HOGENOM" id="CLU_047924_0_1_1"/>
<dbReference type="GeneID" id="8622547"/>
<dbReference type="InterPro" id="IPR036249">
    <property type="entry name" value="Thioredoxin-like_sf"/>
</dbReference>
<accession>Q54VE2</accession>
<feature type="region of interest" description="Disordered" evidence="3">
    <location>
        <begin position="1"/>
        <end position="20"/>
    </location>
</feature>
<protein>
    <submittedName>
        <fullName evidence="5">UAS domain-containing protein</fullName>
    </submittedName>
</protein>
<dbReference type="InterPro" id="IPR001012">
    <property type="entry name" value="UBX_dom"/>
</dbReference>
<evidence type="ECO:0000313" key="5">
    <source>
        <dbReference type="EMBL" id="EAL67190.1"/>
    </source>
</evidence>